<feature type="region of interest" description="Disordered" evidence="1">
    <location>
        <begin position="32"/>
        <end position="65"/>
    </location>
</feature>
<evidence type="ECO:0000256" key="1">
    <source>
        <dbReference type="SAM" id="MobiDB-lite"/>
    </source>
</evidence>
<dbReference type="EMBL" id="CZKA01000020">
    <property type="protein sequence ID" value="CUR55515.1"/>
    <property type="molecule type" value="Genomic_DNA"/>
</dbReference>
<dbReference type="AlphaFoldDB" id="A0A2P2C0I1"/>
<sequence>MRSSFSLVRRGVTSSFGIMEMSCQLSVNRAVGGRRRAPESRSKCPRRVPEMSPLTRGEPSSGAVSGVKSGCIRAAAMSPVTSDWVPNQRGATELSVAVNRGSHCQRPEKCSLGSTYRADSGESSISASWWRSRGSPLMGKQFKRPLGGDPSRHSAMDAMCDSGESDPIVNFLTIRS</sequence>
<organism evidence="2">
    <name type="scientific">metagenome</name>
    <dbReference type="NCBI Taxonomy" id="256318"/>
    <lineage>
        <taxon>unclassified sequences</taxon>
        <taxon>metagenomes</taxon>
    </lineage>
</organism>
<evidence type="ECO:0000313" key="2">
    <source>
        <dbReference type="EMBL" id="CUR55515.1"/>
    </source>
</evidence>
<accession>A0A2P2C0I1</accession>
<protein>
    <submittedName>
        <fullName evidence="2">Uncharacterized protein</fullName>
    </submittedName>
</protein>
<gene>
    <name evidence="2" type="ORF">NOCA2270150</name>
</gene>
<reference evidence="2" key="1">
    <citation type="submission" date="2015-08" db="EMBL/GenBank/DDBJ databases">
        <authorList>
            <person name="Babu N.S."/>
            <person name="Beckwith C.J."/>
            <person name="Beseler K.G."/>
            <person name="Brison A."/>
            <person name="Carone J.V."/>
            <person name="Caskin T.P."/>
            <person name="Diamond M."/>
            <person name="Durham M.E."/>
            <person name="Foxe J.M."/>
            <person name="Go M."/>
            <person name="Henderson B.A."/>
            <person name="Jones I.B."/>
            <person name="McGettigan J.A."/>
            <person name="Micheletti S.J."/>
            <person name="Nasrallah M.E."/>
            <person name="Ortiz D."/>
            <person name="Piller C.R."/>
            <person name="Privatt S.R."/>
            <person name="Schneider S.L."/>
            <person name="Sharp S."/>
            <person name="Smith T.C."/>
            <person name="Stanton J.D."/>
            <person name="Ullery H.E."/>
            <person name="Wilson R.J."/>
            <person name="Serrano M.G."/>
            <person name="Buck G."/>
            <person name="Lee V."/>
            <person name="Wang Y."/>
            <person name="Carvalho R."/>
            <person name="Voegtly L."/>
            <person name="Shi R."/>
            <person name="Duckworth R."/>
            <person name="Johnson A."/>
            <person name="Loviza R."/>
            <person name="Walstead R."/>
            <person name="Shah Z."/>
            <person name="Kiflezghi M."/>
            <person name="Wade K."/>
            <person name="Ball S.L."/>
            <person name="Bradley K.W."/>
            <person name="Asai D.J."/>
            <person name="Bowman C.A."/>
            <person name="Russell D.A."/>
            <person name="Pope W.H."/>
            <person name="Jacobs-Sera D."/>
            <person name="Hendrix R.W."/>
            <person name="Hatfull G.F."/>
        </authorList>
    </citation>
    <scope>NUCLEOTIDE SEQUENCE</scope>
</reference>
<name>A0A2P2C0I1_9ZZZZ</name>
<proteinExistence type="predicted"/>